<feature type="domain" description="DinB-like" evidence="1">
    <location>
        <begin position="27"/>
        <end position="149"/>
    </location>
</feature>
<gene>
    <name evidence="2" type="ORF">RQP50_22800</name>
</gene>
<dbReference type="EMBL" id="JAVYAA010000006">
    <property type="protein sequence ID" value="MDT8979073.1"/>
    <property type="molecule type" value="Genomic_DNA"/>
</dbReference>
<protein>
    <submittedName>
        <fullName evidence="2">DinB family protein</fullName>
    </submittedName>
</protein>
<proteinExistence type="predicted"/>
<comment type="caution">
    <text evidence="2">The sequence shown here is derived from an EMBL/GenBank/DDBJ whole genome shotgun (WGS) entry which is preliminary data.</text>
</comment>
<keyword evidence="3" id="KW-1185">Reference proteome</keyword>
<evidence type="ECO:0000313" key="3">
    <source>
        <dbReference type="Proteomes" id="UP001250538"/>
    </source>
</evidence>
<name>A0AAJ2K3G0_9BACL</name>
<evidence type="ECO:0000259" key="1">
    <source>
        <dbReference type="Pfam" id="PF12867"/>
    </source>
</evidence>
<dbReference type="InterPro" id="IPR024775">
    <property type="entry name" value="DinB-like"/>
</dbReference>
<organism evidence="2 3">
    <name type="scientific">Paenibacillus suaedae</name>
    <dbReference type="NCBI Taxonomy" id="3077233"/>
    <lineage>
        <taxon>Bacteria</taxon>
        <taxon>Bacillati</taxon>
        <taxon>Bacillota</taxon>
        <taxon>Bacilli</taxon>
        <taxon>Bacillales</taxon>
        <taxon>Paenibacillaceae</taxon>
        <taxon>Paenibacillus</taxon>
    </lineage>
</organism>
<dbReference type="SUPFAM" id="SSF109854">
    <property type="entry name" value="DinB/YfiT-like putative metalloenzymes"/>
    <property type="match status" value="1"/>
</dbReference>
<reference evidence="3" key="1">
    <citation type="submission" date="2023-09" db="EMBL/GenBank/DDBJ databases">
        <title>Paenibacillus sp. chi10 Genome sequencing and assembly.</title>
        <authorList>
            <person name="Kim I."/>
        </authorList>
    </citation>
    <scope>NUCLEOTIDE SEQUENCE [LARGE SCALE GENOMIC DNA]</scope>
    <source>
        <strain evidence="3">chi10</strain>
    </source>
</reference>
<dbReference type="InterPro" id="IPR034660">
    <property type="entry name" value="DinB/YfiT-like"/>
</dbReference>
<dbReference type="Pfam" id="PF12867">
    <property type="entry name" value="DinB_2"/>
    <property type="match status" value="1"/>
</dbReference>
<dbReference type="Gene3D" id="1.20.120.450">
    <property type="entry name" value="dinb family like domain"/>
    <property type="match status" value="1"/>
</dbReference>
<dbReference type="AlphaFoldDB" id="A0AAJ2K3G0"/>
<dbReference type="Proteomes" id="UP001250538">
    <property type="component" value="Unassembled WGS sequence"/>
</dbReference>
<dbReference type="RefSeq" id="WP_315746842.1">
    <property type="nucleotide sequence ID" value="NZ_JAVYAA010000006.1"/>
</dbReference>
<sequence>MNRKEILLDQFLVCTLEKGWFAPLFTSLEGLSATQALWKPNDQVHSIWEIVEHLLFWQERYLLRFQQKLVPDLTMENEETFRLGKSDRTEEDWSELLQRFASVLDQWKQELTSSTECKLEESVRPGSDEPWESTLINMNAHIAYHAGQIVYLRKLQGIWDSQLGA</sequence>
<evidence type="ECO:0000313" key="2">
    <source>
        <dbReference type="EMBL" id="MDT8979073.1"/>
    </source>
</evidence>
<accession>A0AAJ2K3G0</accession>